<evidence type="ECO:0000256" key="2">
    <source>
        <dbReference type="ARBA" id="ARBA00022840"/>
    </source>
</evidence>
<gene>
    <name evidence="3" type="ORF">IFM89_035273</name>
</gene>
<evidence type="ECO:0000313" key="3">
    <source>
        <dbReference type="EMBL" id="KAF9590438.1"/>
    </source>
</evidence>
<keyword evidence="4" id="KW-1185">Reference proteome</keyword>
<dbReference type="InterPro" id="IPR043129">
    <property type="entry name" value="ATPase_NBD"/>
</dbReference>
<dbReference type="Pfam" id="PF00012">
    <property type="entry name" value="HSP70"/>
    <property type="match status" value="1"/>
</dbReference>
<dbReference type="SUPFAM" id="SSF53067">
    <property type="entry name" value="Actin-like ATPase domain"/>
    <property type="match status" value="1"/>
</dbReference>
<reference evidence="3 4" key="1">
    <citation type="submission" date="2020-10" db="EMBL/GenBank/DDBJ databases">
        <title>The Coptis chinensis genome and diversification of protoberbering-type alkaloids.</title>
        <authorList>
            <person name="Wang B."/>
            <person name="Shu S."/>
            <person name="Song C."/>
            <person name="Liu Y."/>
        </authorList>
    </citation>
    <scope>NUCLEOTIDE SEQUENCE [LARGE SCALE GENOMIC DNA]</scope>
    <source>
        <strain evidence="3">HL-2020</strain>
        <tissue evidence="3">Leaf</tissue>
    </source>
</reference>
<dbReference type="Gene3D" id="3.90.640.10">
    <property type="entry name" value="Actin, Chain A, domain 4"/>
    <property type="match status" value="1"/>
</dbReference>
<sequence>MIMAVGVLATMKEEKGFYIRPFMKSQSNGYLLSGSDEYYGGEDYNNRMVKHLLNVKRIRKKQALDLTKDKLALCRVHKAADQAKIKLSSLYGCTCVKQVTTQSQNTLMQAKTISWRCKRI</sequence>
<keyword evidence="1" id="KW-0547">Nucleotide-binding</keyword>
<proteinExistence type="predicted"/>
<evidence type="ECO:0000313" key="4">
    <source>
        <dbReference type="Proteomes" id="UP000631114"/>
    </source>
</evidence>
<dbReference type="GO" id="GO:0005524">
    <property type="term" value="F:ATP binding"/>
    <property type="evidence" value="ECO:0007669"/>
    <property type="project" value="UniProtKB-KW"/>
</dbReference>
<accession>A0A835LCI5</accession>
<protein>
    <submittedName>
        <fullName evidence="3">Uncharacterized protein</fullName>
    </submittedName>
</protein>
<organism evidence="3 4">
    <name type="scientific">Coptis chinensis</name>
    <dbReference type="NCBI Taxonomy" id="261450"/>
    <lineage>
        <taxon>Eukaryota</taxon>
        <taxon>Viridiplantae</taxon>
        <taxon>Streptophyta</taxon>
        <taxon>Embryophyta</taxon>
        <taxon>Tracheophyta</taxon>
        <taxon>Spermatophyta</taxon>
        <taxon>Magnoliopsida</taxon>
        <taxon>Ranunculales</taxon>
        <taxon>Ranunculaceae</taxon>
        <taxon>Coptidoideae</taxon>
        <taxon>Coptis</taxon>
    </lineage>
</organism>
<name>A0A835LCI5_9MAGN</name>
<dbReference type="EMBL" id="JADFTS010000009">
    <property type="protein sequence ID" value="KAF9590438.1"/>
    <property type="molecule type" value="Genomic_DNA"/>
</dbReference>
<dbReference type="FunFam" id="3.90.640.10:FF:000003">
    <property type="entry name" value="Molecular chaperone DnaK"/>
    <property type="match status" value="1"/>
</dbReference>
<comment type="caution">
    <text evidence="3">The sequence shown here is derived from an EMBL/GenBank/DDBJ whole genome shotgun (WGS) entry which is preliminary data.</text>
</comment>
<dbReference type="GO" id="GO:0140662">
    <property type="term" value="F:ATP-dependent protein folding chaperone"/>
    <property type="evidence" value="ECO:0007669"/>
    <property type="project" value="InterPro"/>
</dbReference>
<dbReference type="Proteomes" id="UP000631114">
    <property type="component" value="Unassembled WGS sequence"/>
</dbReference>
<dbReference type="AlphaFoldDB" id="A0A835LCI5"/>
<keyword evidence="2" id="KW-0067">ATP-binding</keyword>
<dbReference type="InterPro" id="IPR013126">
    <property type="entry name" value="Hsp_70_fam"/>
</dbReference>
<evidence type="ECO:0000256" key="1">
    <source>
        <dbReference type="ARBA" id="ARBA00022741"/>
    </source>
</evidence>